<dbReference type="Proteomes" id="UP001589575">
    <property type="component" value="Unassembled WGS sequence"/>
</dbReference>
<reference evidence="2 3" key="1">
    <citation type="submission" date="2024-09" db="EMBL/GenBank/DDBJ databases">
        <authorList>
            <person name="Sun Q."/>
            <person name="Mori K."/>
        </authorList>
    </citation>
    <scope>NUCLEOTIDE SEQUENCE [LARGE SCALE GENOMIC DNA]</scope>
    <source>
        <strain evidence="2 3">CCM 7609</strain>
    </source>
</reference>
<comment type="caution">
    <text evidence="2">The sequence shown here is derived from an EMBL/GenBank/DDBJ whole genome shotgun (WGS) entry which is preliminary data.</text>
</comment>
<protein>
    <submittedName>
        <fullName evidence="2">Uncharacterized protein</fullName>
    </submittedName>
</protein>
<evidence type="ECO:0000313" key="3">
    <source>
        <dbReference type="Proteomes" id="UP001589575"/>
    </source>
</evidence>
<dbReference type="EMBL" id="JBHMFI010000001">
    <property type="protein sequence ID" value="MFB9070767.1"/>
    <property type="molecule type" value="Genomic_DNA"/>
</dbReference>
<keyword evidence="3" id="KW-1185">Reference proteome</keyword>
<feature type="region of interest" description="Disordered" evidence="1">
    <location>
        <begin position="54"/>
        <end position="74"/>
    </location>
</feature>
<evidence type="ECO:0000256" key="1">
    <source>
        <dbReference type="SAM" id="MobiDB-lite"/>
    </source>
</evidence>
<gene>
    <name evidence="2" type="ORF">ACFFX0_05985</name>
</gene>
<organism evidence="2 3">
    <name type="scientific">Citricoccus parietis</name>
    <dbReference type="NCBI Taxonomy" id="592307"/>
    <lineage>
        <taxon>Bacteria</taxon>
        <taxon>Bacillati</taxon>
        <taxon>Actinomycetota</taxon>
        <taxon>Actinomycetes</taxon>
        <taxon>Micrococcales</taxon>
        <taxon>Micrococcaceae</taxon>
        <taxon>Citricoccus</taxon>
    </lineage>
</organism>
<sequence length="74" mass="7615">MSTSNSWAVASSATMVLLTIRCQGLRHPSGLGDDPVGIVAVMPGFYLSRTGPLPSTSRAAARHVVRGRPPGSGP</sequence>
<name>A0ABV5FVR8_9MICC</name>
<evidence type="ECO:0000313" key="2">
    <source>
        <dbReference type="EMBL" id="MFB9070767.1"/>
    </source>
</evidence>
<proteinExistence type="predicted"/>
<accession>A0ABV5FVR8</accession>